<dbReference type="SUPFAM" id="SSF48024">
    <property type="entry name" value="N-terminal domain of DnaB helicase"/>
    <property type="match status" value="1"/>
</dbReference>
<dbReference type="InterPro" id="IPR016136">
    <property type="entry name" value="DNA_helicase_N/primase_C"/>
</dbReference>
<dbReference type="GO" id="GO:0005524">
    <property type="term" value="F:ATP binding"/>
    <property type="evidence" value="ECO:0007669"/>
    <property type="project" value="InterPro"/>
</dbReference>
<dbReference type="RefSeq" id="WP_353647939.1">
    <property type="nucleotide sequence ID" value="NZ_CP159218.1"/>
</dbReference>
<dbReference type="GO" id="GO:0006260">
    <property type="term" value="P:DNA replication"/>
    <property type="evidence" value="ECO:0007669"/>
    <property type="project" value="UniProtKB-KW"/>
</dbReference>
<keyword evidence="4" id="KW-0378">Hydrolase</keyword>
<dbReference type="EMBL" id="CP159218">
    <property type="protein sequence ID" value="XCG62324.1"/>
    <property type="molecule type" value="Genomic_DNA"/>
</dbReference>
<organism evidence="4">
    <name type="scientific">Nakamurella sp. A5-74</name>
    <dbReference type="NCBI Taxonomy" id="3158264"/>
    <lineage>
        <taxon>Bacteria</taxon>
        <taxon>Bacillati</taxon>
        <taxon>Actinomycetota</taxon>
        <taxon>Actinomycetes</taxon>
        <taxon>Nakamurellales</taxon>
        <taxon>Nakamurellaceae</taxon>
        <taxon>Nakamurella</taxon>
    </lineage>
</organism>
<proteinExistence type="predicted"/>
<evidence type="ECO:0000256" key="1">
    <source>
        <dbReference type="ARBA" id="ARBA00022705"/>
    </source>
</evidence>
<keyword evidence="2" id="KW-0238">DNA-binding</keyword>
<accession>A0AAU8DK53</accession>
<reference evidence="4" key="1">
    <citation type="submission" date="2024-05" db="EMBL/GenBank/DDBJ databases">
        <authorList>
            <person name="Cai S.Y."/>
            <person name="Jin L.M."/>
            <person name="Li H.R."/>
        </authorList>
    </citation>
    <scope>NUCLEOTIDE SEQUENCE</scope>
    <source>
        <strain evidence="4">A5-74</strain>
    </source>
</reference>
<protein>
    <submittedName>
        <fullName evidence="4">DnaB-like helicase N-terminal domain-containing protein</fullName>
    </submittedName>
</protein>
<keyword evidence="4" id="KW-0547">Nucleotide-binding</keyword>
<dbReference type="GO" id="GO:0003678">
    <property type="term" value="F:DNA helicase activity"/>
    <property type="evidence" value="ECO:0007669"/>
    <property type="project" value="InterPro"/>
</dbReference>
<keyword evidence="4" id="KW-0067">ATP-binding</keyword>
<dbReference type="InterPro" id="IPR007693">
    <property type="entry name" value="DNA_helicase_DnaB-like_N"/>
</dbReference>
<evidence type="ECO:0000313" key="4">
    <source>
        <dbReference type="EMBL" id="XCG62324.1"/>
    </source>
</evidence>
<dbReference type="AlphaFoldDB" id="A0AAU8DK53"/>
<feature type="domain" description="DNA helicase DnaB-like N-terminal" evidence="3">
    <location>
        <begin position="10"/>
        <end position="112"/>
    </location>
</feature>
<dbReference type="InterPro" id="IPR036185">
    <property type="entry name" value="DNA_heli_DnaB-like_N_sf"/>
</dbReference>
<evidence type="ECO:0000256" key="2">
    <source>
        <dbReference type="ARBA" id="ARBA00023125"/>
    </source>
</evidence>
<dbReference type="Gene3D" id="1.10.860.10">
    <property type="entry name" value="DNAb Helicase, Chain A"/>
    <property type="match status" value="1"/>
</dbReference>
<dbReference type="Pfam" id="PF00772">
    <property type="entry name" value="DnaB"/>
    <property type="match status" value="1"/>
</dbReference>
<keyword evidence="1" id="KW-0235">DNA replication</keyword>
<name>A0AAU8DK53_9ACTN</name>
<gene>
    <name evidence="4" type="ORF">ABLG96_13765</name>
</gene>
<evidence type="ECO:0000259" key="3">
    <source>
        <dbReference type="Pfam" id="PF00772"/>
    </source>
</evidence>
<sequence length="163" mass="17260">MTAPTAPDLSLAAEDATVGALVLAADGLRRNALMTLSDNDFQDRRCQFAVKTIRRMVAESVPVDLVTLPAFVERHGLLTDGALRGSLAVWLADRCSQVPTPASLPWYVLQVAENSVRREIGESGARLSAVTEAATASVATIIADEISTLAALSERLQAVSTNV</sequence>
<dbReference type="GO" id="GO:0003677">
    <property type="term" value="F:DNA binding"/>
    <property type="evidence" value="ECO:0007669"/>
    <property type="project" value="UniProtKB-KW"/>
</dbReference>
<keyword evidence="4" id="KW-0347">Helicase</keyword>